<dbReference type="Proteomes" id="UP001500279">
    <property type="component" value="Unassembled WGS sequence"/>
</dbReference>
<reference evidence="2" key="1">
    <citation type="journal article" date="2019" name="Int. J. Syst. Evol. Microbiol.">
        <title>The Global Catalogue of Microorganisms (GCM) 10K type strain sequencing project: providing services to taxonomists for standard genome sequencing and annotation.</title>
        <authorList>
            <consortium name="The Broad Institute Genomics Platform"/>
            <consortium name="The Broad Institute Genome Sequencing Center for Infectious Disease"/>
            <person name="Wu L."/>
            <person name="Ma J."/>
        </authorList>
    </citation>
    <scope>NUCLEOTIDE SEQUENCE [LARGE SCALE GENOMIC DNA]</scope>
    <source>
        <strain evidence="2">JCM 15503</strain>
    </source>
</reference>
<sequence>MIASSLAVNVPNAMPNALLAFGGAPLPVPRPRPALQLEDASGTCEDSQFIALLSAYRHSGGLARETQLRPAVAGSAELVRFDWSGWTWLPMFQFSAGGISLRPEVQRILAELPRALDGWGRTQWFASPNAWLRHRRPVDLLDGRADLVAEAARVDRFIAGS</sequence>
<dbReference type="RefSeq" id="WP_141290230.1">
    <property type="nucleotide sequence ID" value="NZ_BAAAEW010000042.1"/>
</dbReference>
<protein>
    <recommendedName>
        <fullName evidence="3">DUF2384 domain-containing protein</fullName>
    </recommendedName>
</protein>
<keyword evidence="2" id="KW-1185">Reference proteome</keyword>
<evidence type="ECO:0000313" key="2">
    <source>
        <dbReference type="Proteomes" id="UP001500279"/>
    </source>
</evidence>
<name>A0ABP3VNH4_9BURK</name>
<proteinExistence type="predicted"/>
<accession>A0ABP3VNH4</accession>
<evidence type="ECO:0008006" key="3">
    <source>
        <dbReference type="Google" id="ProtNLM"/>
    </source>
</evidence>
<comment type="caution">
    <text evidence="1">The sequence shown here is derived from an EMBL/GenBank/DDBJ whole genome shotgun (WGS) entry which is preliminary data.</text>
</comment>
<evidence type="ECO:0000313" key="1">
    <source>
        <dbReference type="EMBL" id="GAA0764956.1"/>
    </source>
</evidence>
<gene>
    <name evidence="1" type="ORF">GCM10009107_51680</name>
</gene>
<organism evidence="1 2">
    <name type="scientific">Ideonella azotifigens</name>
    <dbReference type="NCBI Taxonomy" id="513160"/>
    <lineage>
        <taxon>Bacteria</taxon>
        <taxon>Pseudomonadati</taxon>
        <taxon>Pseudomonadota</taxon>
        <taxon>Betaproteobacteria</taxon>
        <taxon>Burkholderiales</taxon>
        <taxon>Sphaerotilaceae</taxon>
        <taxon>Ideonella</taxon>
    </lineage>
</organism>
<dbReference type="EMBL" id="BAAAEW010000042">
    <property type="protein sequence ID" value="GAA0764956.1"/>
    <property type="molecule type" value="Genomic_DNA"/>
</dbReference>